<organism evidence="2 3">
    <name type="scientific">Candidatus Erysipelatoclostridium merdavium</name>
    <dbReference type="NCBI Taxonomy" id="2838566"/>
    <lineage>
        <taxon>Bacteria</taxon>
        <taxon>Bacillati</taxon>
        <taxon>Bacillota</taxon>
        <taxon>Erysipelotrichia</taxon>
        <taxon>Erysipelotrichales</taxon>
        <taxon>Erysipelotrichales incertae sedis</taxon>
    </lineage>
</organism>
<keyword evidence="1" id="KW-0472">Membrane</keyword>
<keyword evidence="1" id="KW-1133">Transmembrane helix</keyword>
<feature type="transmembrane region" description="Helical" evidence="1">
    <location>
        <begin position="6"/>
        <end position="29"/>
    </location>
</feature>
<evidence type="ECO:0000256" key="1">
    <source>
        <dbReference type="SAM" id="Phobius"/>
    </source>
</evidence>
<dbReference type="InterPro" id="IPR032340">
    <property type="entry name" value="DUF4860"/>
</dbReference>
<accession>A0A9D2BLW9</accession>
<evidence type="ECO:0000313" key="3">
    <source>
        <dbReference type="Proteomes" id="UP000886724"/>
    </source>
</evidence>
<protein>
    <submittedName>
        <fullName evidence="2">DUF4860 domain-containing protein</fullName>
    </submittedName>
</protein>
<comment type="caution">
    <text evidence="2">The sequence shown here is derived from an EMBL/GenBank/DDBJ whole genome shotgun (WGS) entry which is preliminary data.</text>
</comment>
<dbReference type="Proteomes" id="UP000886724">
    <property type="component" value="Unassembled WGS sequence"/>
</dbReference>
<gene>
    <name evidence="2" type="ORF">H9980_02760</name>
</gene>
<sequence length="149" mass="17379">MNKHQNVHIIFSLSLFLLFVIGSFFVIAYEIRGYQMINQTCQNEDDLITPLAYLNTKIKAADNSDAIDTVIVDNITCLQIKTDQTKTYIYFDDGYLKELYITNDYSVDLKKGDKLFLLDNFYIEKNNRLFKFVVEKNDLQKQISINVHG</sequence>
<dbReference type="EMBL" id="DXET01000071">
    <property type="protein sequence ID" value="HIX80878.1"/>
    <property type="molecule type" value="Genomic_DNA"/>
</dbReference>
<proteinExistence type="predicted"/>
<reference evidence="2" key="1">
    <citation type="journal article" date="2021" name="PeerJ">
        <title>Extensive microbial diversity within the chicken gut microbiome revealed by metagenomics and culture.</title>
        <authorList>
            <person name="Gilroy R."/>
            <person name="Ravi A."/>
            <person name="Getino M."/>
            <person name="Pursley I."/>
            <person name="Horton D.L."/>
            <person name="Alikhan N.F."/>
            <person name="Baker D."/>
            <person name="Gharbi K."/>
            <person name="Hall N."/>
            <person name="Watson M."/>
            <person name="Adriaenssens E.M."/>
            <person name="Foster-Nyarko E."/>
            <person name="Jarju S."/>
            <person name="Secka A."/>
            <person name="Antonio M."/>
            <person name="Oren A."/>
            <person name="Chaudhuri R.R."/>
            <person name="La Ragione R."/>
            <person name="Hildebrand F."/>
            <person name="Pallen M.J."/>
        </authorList>
    </citation>
    <scope>NUCLEOTIDE SEQUENCE</scope>
    <source>
        <strain evidence="2">ChiGjej1B1-14440</strain>
    </source>
</reference>
<name>A0A9D2BLW9_9FIRM</name>
<evidence type="ECO:0000313" key="2">
    <source>
        <dbReference type="EMBL" id="HIX80878.1"/>
    </source>
</evidence>
<keyword evidence="1" id="KW-0812">Transmembrane</keyword>
<dbReference type="Pfam" id="PF16152">
    <property type="entry name" value="DUF4860"/>
    <property type="match status" value="1"/>
</dbReference>
<dbReference type="AlphaFoldDB" id="A0A9D2BLW9"/>
<reference evidence="2" key="2">
    <citation type="submission" date="2021-04" db="EMBL/GenBank/DDBJ databases">
        <authorList>
            <person name="Gilroy R."/>
        </authorList>
    </citation>
    <scope>NUCLEOTIDE SEQUENCE</scope>
    <source>
        <strain evidence="2">ChiGjej1B1-14440</strain>
    </source>
</reference>